<dbReference type="Gene3D" id="3.30.1370.120">
    <property type="match status" value="1"/>
</dbReference>
<feature type="region of interest" description="Disordered" evidence="6">
    <location>
        <begin position="34"/>
        <end position="56"/>
    </location>
</feature>
<evidence type="ECO:0000313" key="10">
    <source>
        <dbReference type="EMBL" id="ACT50278.1"/>
    </source>
</evidence>
<evidence type="ECO:0000256" key="1">
    <source>
        <dbReference type="ARBA" id="ARBA00004370"/>
    </source>
</evidence>
<dbReference type="InterPro" id="IPR004846">
    <property type="entry name" value="T2SS/T3SS_dom"/>
</dbReference>
<reference evidence="10 11" key="2">
    <citation type="journal article" date="2011" name="J. Bacteriol.">
        <title>Genomes of three methylotrophs from a single niche uncover genetic and metabolic divergence of Methylophilaceae.</title>
        <authorList>
            <person name="Lapidus A."/>
            <person name="Clum A."/>
            <person name="Labutti K."/>
            <person name="Kaluzhnaya M.G."/>
            <person name="Lim S."/>
            <person name="Beck D.A."/>
            <person name="Glavina Del Rio T."/>
            <person name="Nolan M."/>
            <person name="Mavromatis K."/>
            <person name="Huntemann M."/>
            <person name="Lucas S."/>
            <person name="Lidstrom M.E."/>
            <person name="Ivanova N."/>
            <person name="Chistoserdova L."/>
        </authorList>
    </citation>
    <scope>NUCLEOTIDE SEQUENCE [LARGE SCALE GENOMIC DNA]</scope>
    <source>
        <strain evidence="10 11">SIP3-4</strain>
    </source>
</reference>
<protein>
    <submittedName>
        <fullName evidence="10">Type II and III secretion system protein</fullName>
    </submittedName>
</protein>
<comment type="similarity">
    <text evidence="4">Belongs to the bacterial secretin family.</text>
</comment>
<dbReference type="Gene3D" id="1.25.40.10">
    <property type="entry name" value="Tetratricopeptide repeat domain"/>
    <property type="match status" value="1"/>
</dbReference>
<proteinExistence type="inferred from homology"/>
<gene>
    <name evidence="10" type="ordered locus">Msip34_1031</name>
</gene>
<dbReference type="eggNOG" id="COG3118">
    <property type="taxonomic scope" value="Bacteria"/>
</dbReference>
<organism evidence="10 11">
    <name type="scientific">Methylovorus glucosotrophus (strain SIP3-4)</name>
    <dbReference type="NCBI Taxonomy" id="582744"/>
    <lineage>
        <taxon>Bacteria</taxon>
        <taxon>Pseudomonadati</taxon>
        <taxon>Pseudomonadota</taxon>
        <taxon>Betaproteobacteria</taxon>
        <taxon>Nitrosomonadales</taxon>
        <taxon>Methylophilaceae</taxon>
        <taxon>Methylovorus</taxon>
    </lineage>
</organism>
<reference evidence="11" key="1">
    <citation type="submission" date="2009-07" db="EMBL/GenBank/DDBJ databases">
        <title>Complete sequence of chromosome of Methylovorus sp. SIP3-4.</title>
        <authorList>
            <person name="Lucas S."/>
            <person name="Copeland A."/>
            <person name="Lapidus A."/>
            <person name="Glavina del Rio T."/>
            <person name="Tice H."/>
            <person name="Bruce D."/>
            <person name="Goodwin L."/>
            <person name="Pitluck S."/>
            <person name="Clum A."/>
            <person name="Larimer F."/>
            <person name="Land M."/>
            <person name="Hauser L."/>
            <person name="Kyrpides N."/>
            <person name="Mikhailova N."/>
            <person name="Kayluzhnaya M."/>
            <person name="Chistoserdova L."/>
        </authorList>
    </citation>
    <scope>NUCLEOTIDE SEQUENCE [LARGE SCALE GENOMIC DNA]</scope>
    <source>
        <strain evidence="11">SIP3-4</strain>
    </source>
</reference>
<evidence type="ECO:0000256" key="2">
    <source>
        <dbReference type="ARBA" id="ARBA00022729"/>
    </source>
</evidence>
<dbReference type="Pfam" id="PF03958">
    <property type="entry name" value="Secretin_N"/>
    <property type="match status" value="1"/>
</dbReference>
<feature type="compositionally biased region" description="Basic and acidic residues" evidence="6">
    <location>
        <begin position="34"/>
        <end position="48"/>
    </location>
</feature>
<feature type="domain" description="Type II/III secretion system secretin-like" evidence="8">
    <location>
        <begin position="412"/>
        <end position="573"/>
    </location>
</feature>
<dbReference type="GO" id="GO:0015627">
    <property type="term" value="C:type II protein secretion system complex"/>
    <property type="evidence" value="ECO:0007669"/>
    <property type="project" value="TreeGrafter"/>
</dbReference>
<keyword evidence="11" id="KW-1185">Reference proteome</keyword>
<dbReference type="InterPro" id="IPR005644">
    <property type="entry name" value="NolW-like"/>
</dbReference>
<dbReference type="Gene3D" id="3.55.50.30">
    <property type="match status" value="1"/>
</dbReference>
<accession>C6XCK3</accession>
<feature type="domain" description="NolW-like" evidence="9">
    <location>
        <begin position="273"/>
        <end position="329"/>
    </location>
</feature>
<evidence type="ECO:0000259" key="9">
    <source>
        <dbReference type="Pfam" id="PF03958"/>
    </source>
</evidence>
<dbReference type="AlphaFoldDB" id="C6XCK3"/>
<dbReference type="Proteomes" id="UP000002743">
    <property type="component" value="Chromosome"/>
</dbReference>
<evidence type="ECO:0000313" key="11">
    <source>
        <dbReference type="Proteomes" id="UP000002743"/>
    </source>
</evidence>
<evidence type="ECO:0000256" key="4">
    <source>
        <dbReference type="RuleBase" id="RU004003"/>
    </source>
</evidence>
<keyword evidence="5" id="KW-0813">Transport</keyword>
<dbReference type="InterPro" id="IPR011990">
    <property type="entry name" value="TPR-like_helical_dom_sf"/>
</dbReference>
<evidence type="ECO:0000256" key="5">
    <source>
        <dbReference type="RuleBase" id="RU004004"/>
    </source>
</evidence>
<dbReference type="SUPFAM" id="SSF48452">
    <property type="entry name" value="TPR-like"/>
    <property type="match status" value="1"/>
</dbReference>
<dbReference type="EMBL" id="CP001674">
    <property type="protein sequence ID" value="ACT50278.1"/>
    <property type="molecule type" value="Genomic_DNA"/>
</dbReference>
<keyword evidence="3" id="KW-0472">Membrane</keyword>
<feature type="signal peptide" evidence="7">
    <location>
        <begin position="1"/>
        <end position="26"/>
    </location>
</feature>
<evidence type="ECO:0000259" key="8">
    <source>
        <dbReference type="Pfam" id="PF00263"/>
    </source>
</evidence>
<dbReference type="PANTHER" id="PTHR30332:SF17">
    <property type="entry name" value="TYPE IV PILIATION SYSTEM PROTEIN DR_0774-RELATED"/>
    <property type="match status" value="1"/>
</dbReference>
<feature type="chain" id="PRO_5002973867" evidence="7">
    <location>
        <begin position="27"/>
        <end position="675"/>
    </location>
</feature>
<dbReference type="InterPro" id="IPR001775">
    <property type="entry name" value="GspD/PilQ"/>
</dbReference>
<dbReference type="KEGG" id="mei:Msip34_1031"/>
<feature type="region of interest" description="Disordered" evidence="6">
    <location>
        <begin position="588"/>
        <end position="675"/>
    </location>
</feature>
<keyword evidence="2 7" id="KW-0732">Signal</keyword>
<dbReference type="STRING" id="582744.Msip34_1031"/>
<name>C6XCK3_METGS</name>
<dbReference type="GO" id="GO:0009306">
    <property type="term" value="P:protein secretion"/>
    <property type="evidence" value="ECO:0007669"/>
    <property type="project" value="InterPro"/>
</dbReference>
<dbReference type="HOGENOM" id="CLU_017432_1_0_4"/>
<dbReference type="GO" id="GO:0009279">
    <property type="term" value="C:cell outer membrane"/>
    <property type="evidence" value="ECO:0007669"/>
    <property type="project" value="UniProtKB-SubCell"/>
</dbReference>
<comment type="subcellular location">
    <subcellularLocation>
        <location evidence="5">Cell outer membrane</location>
    </subcellularLocation>
    <subcellularLocation>
        <location evidence="1">Membrane</location>
    </subcellularLocation>
</comment>
<dbReference type="InterPro" id="IPR038591">
    <property type="entry name" value="NolW-like_sf"/>
</dbReference>
<evidence type="ECO:0000256" key="7">
    <source>
        <dbReference type="SAM" id="SignalP"/>
    </source>
</evidence>
<dbReference type="InterPro" id="IPR050810">
    <property type="entry name" value="Bact_Secretion_Sys_Channel"/>
</dbReference>
<dbReference type="eggNOG" id="COG4796">
    <property type="taxonomic scope" value="Bacteria"/>
</dbReference>
<evidence type="ECO:0000256" key="3">
    <source>
        <dbReference type="ARBA" id="ARBA00023136"/>
    </source>
</evidence>
<feature type="compositionally biased region" description="Low complexity" evidence="6">
    <location>
        <begin position="640"/>
        <end position="668"/>
    </location>
</feature>
<dbReference type="Pfam" id="PF00263">
    <property type="entry name" value="Secretin"/>
    <property type="match status" value="1"/>
</dbReference>
<evidence type="ECO:0000256" key="6">
    <source>
        <dbReference type="SAM" id="MobiDB-lite"/>
    </source>
</evidence>
<dbReference type="PRINTS" id="PR00811">
    <property type="entry name" value="BCTERIALGSPD"/>
</dbReference>
<sequence precursor="true">MKPTMKPVRLSTLCSLLTLTMLNACAFAPWPKSEVKGDTPETRVHSAEENLQAKPEDAVPRKDILITQEQAVQELLTEAEKQRSAGHFVEANALYDRVIALAPNNVRAIAGKASITREYAHSKRLDQARAMLDNQNSEGAWSILRNILMENPDNKEAQQLQASIRASRDVAQTEPPRLKPPFQKPVSLEFRDANIKMVFEALSRATGINFILDKDIRADAKATVYIRKASIEDAIEMVLATNGLQKKALTETSALIFPNTPQKVKDYKELMIRSFYLTNASAKQVASTLKTVLKTKDVVVDERLNMIVMRDTPEVIHIAEKLVAANDLADPEVMLEIEVLEISRSRLQELGIAYPNQISVNSRIPVTTSTAGSGIAVTSTVATDSPLTLEGLLNLNSSRFDVSPNPAVNFRKTTGDVNLISNPRIRVRNNEKAKILVGDKVPIITTTSTANVGISENVTYIDVGLKLDVEPRITLDDFVNIKIGLEVSSLGDRTTTRNGATVYTIGTRNASTLLRLKDGEMQILAGLIQDEERKNASKLPALGDIPILGRLFSNQEDRKNKTEIVLAITPRILGNIRRPDAEISEYWSGTENGISDKPQLAAPAGGGSQAASGPAVESTSEAVAADATGVSSEDAAIAQPGVAAANARPPAPTAPVNAVPAPAAQPAVEGVDLSR</sequence>
<dbReference type="PANTHER" id="PTHR30332">
    <property type="entry name" value="PROBABLE GENERAL SECRETION PATHWAY PROTEIN D"/>
    <property type="match status" value="1"/>
</dbReference>